<protein>
    <submittedName>
        <fullName evidence="1">Methyltransferase domain-containing protein</fullName>
    </submittedName>
</protein>
<dbReference type="Proteomes" id="UP000582646">
    <property type="component" value="Unassembled WGS sequence"/>
</dbReference>
<keyword evidence="2" id="KW-1185">Reference proteome</keyword>
<organism evidence="1 2">
    <name type="scientific">Tsukamurella spumae</name>
    <dbReference type="NCBI Taxonomy" id="44753"/>
    <lineage>
        <taxon>Bacteria</taxon>
        <taxon>Bacillati</taxon>
        <taxon>Actinomycetota</taxon>
        <taxon>Actinomycetes</taxon>
        <taxon>Mycobacteriales</taxon>
        <taxon>Tsukamurellaceae</taxon>
        <taxon>Tsukamurella</taxon>
    </lineage>
</organism>
<evidence type="ECO:0000313" key="1">
    <source>
        <dbReference type="EMBL" id="NKY20235.1"/>
    </source>
</evidence>
<accession>A0A846X6N3</accession>
<evidence type="ECO:0000313" key="2">
    <source>
        <dbReference type="Proteomes" id="UP000582646"/>
    </source>
</evidence>
<sequence>MTAAHWDAVMAGHDGELQTAGGEVRRLPVARWLGHEHADESLLDAVLDWCHGPTVDLGCGPGRVVDVLLRRGIPALGVDDSPHAVRLTRERGAAALRRDVFAPLPGEGRWSHAILLDGNIGIGGDPARLLRRAAALVEPGGTVVVEVEPAARGVHREAVRVRAASGTSVWFPWAHVGSDALDDLAAAAGLRLARRLDHSGRRCAELVR</sequence>
<name>A0A846X6N3_9ACTN</name>
<reference evidence="1 2" key="1">
    <citation type="submission" date="2020-04" db="EMBL/GenBank/DDBJ databases">
        <title>MicrobeNet Type strains.</title>
        <authorList>
            <person name="Nicholson A.C."/>
        </authorList>
    </citation>
    <scope>NUCLEOTIDE SEQUENCE [LARGE SCALE GENOMIC DNA]</scope>
    <source>
        <strain evidence="1 2">DSM 44113</strain>
    </source>
</reference>
<dbReference type="Pfam" id="PF13489">
    <property type="entry name" value="Methyltransf_23"/>
    <property type="match status" value="1"/>
</dbReference>
<dbReference type="GO" id="GO:0008168">
    <property type="term" value="F:methyltransferase activity"/>
    <property type="evidence" value="ECO:0007669"/>
    <property type="project" value="UniProtKB-KW"/>
</dbReference>
<dbReference type="RefSeq" id="WP_168547198.1">
    <property type="nucleotide sequence ID" value="NZ_BAAAKS010000015.1"/>
</dbReference>
<dbReference type="SUPFAM" id="SSF53335">
    <property type="entry name" value="S-adenosyl-L-methionine-dependent methyltransferases"/>
    <property type="match status" value="1"/>
</dbReference>
<comment type="caution">
    <text evidence="1">The sequence shown here is derived from an EMBL/GenBank/DDBJ whole genome shotgun (WGS) entry which is preliminary data.</text>
</comment>
<gene>
    <name evidence="1" type="ORF">HF999_17890</name>
</gene>
<proteinExistence type="predicted"/>
<keyword evidence="1" id="KW-0808">Transferase</keyword>
<dbReference type="InterPro" id="IPR029063">
    <property type="entry name" value="SAM-dependent_MTases_sf"/>
</dbReference>
<keyword evidence="1" id="KW-0489">Methyltransferase</keyword>
<dbReference type="AlphaFoldDB" id="A0A846X6N3"/>
<dbReference type="EMBL" id="JAAXOQ010000028">
    <property type="protein sequence ID" value="NKY20235.1"/>
    <property type="molecule type" value="Genomic_DNA"/>
</dbReference>
<dbReference type="Gene3D" id="3.40.50.150">
    <property type="entry name" value="Vaccinia Virus protein VP39"/>
    <property type="match status" value="1"/>
</dbReference>
<dbReference type="GO" id="GO:0032259">
    <property type="term" value="P:methylation"/>
    <property type="evidence" value="ECO:0007669"/>
    <property type="project" value="UniProtKB-KW"/>
</dbReference>